<keyword evidence="6" id="KW-1185">Reference proteome</keyword>
<feature type="domain" description="HTH arsR-type" evidence="4">
    <location>
        <begin position="13"/>
        <end position="108"/>
    </location>
</feature>
<dbReference type="SUPFAM" id="SSF46785">
    <property type="entry name" value="Winged helix' DNA-binding domain"/>
    <property type="match status" value="1"/>
</dbReference>
<dbReference type="RefSeq" id="WP_203915100.1">
    <property type="nucleotide sequence ID" value="NZ_BONY01000131.1"/>
</dbReference>
<dbReference type="CDD" id="cd00090">
    <property type="entry name" value="HTH_ARSR"/>
    <property type="match status" value="1"/>
</dbReference>
<dbReference type="GO" id="GO:0003677">
    <property type="term" value="F:DNA binding"/>
    <property type="evidence" value="ECO:0007669"/>
    <property type="project" value="UniProtKB-KW"/>
</dbReference>
<proteinExistence type="predicted"/>
<evidence type="ECO:0000256" key="2">
    <source>
        <dbReference type="ARBA" id="ARBA00023125"/>
    </source>
</evidence>
<reference evidence="5" key="1">
    <citation type="submission" date="2021-01" db="EMBL/GenBank/DDBJ databases">
        <title>Whole genome shotgun sequence of Rhizocola hellebori NBRC 109834.</title>
        <authorList>
            <person name="Komaki H."/>
            <person name="Tamura T."/>
        </authorList>
    </citation>
    <scope>NUCLEOTIDE SEQUENCE</scope>
    <source>
        <strain evidence="5">NBRC 109834</strain>
    </source>
</reference>
<name>A0A8J3QL29_9ACTN</name>
<keyword evidence="3" id="KW-0804">Transcription</keyword>
<comment type="caution">
    <text evidence="5">The sequence shown here is derived from an EMBL/GenBank/DDBJ whole genome shotgun (WGS) entry which is preliminary data.</text>
</comment>
<evidence type="ECO:0000313" key="6">
    <source>
        <dbReference type="Proteomes" id="UP000612899"/>
    </source>
</evidence>
<dbReference type="InterPro" id="IPR036390">
    <property type="entry name" value="WH_DNA-bd_sf"/>
</dbReference>
<evidence type="ECO:0000256" key="1">
    <source>
        <dbReference type="ARBA" id="ARBA00023015"/>
    </source>
</evidence>
<dbReference type="Gene3D" id="1.10.10.10">
    <property type="entry name" value="Winged helix-like DNA-binding domain superfamily/Winged helix DNA-binding domain"/>
    <property type="match status" value="1"/>
</dbReference>
<dbReference type="EMBL" id="BONY01000131">
    <property type="protein sequence ID" value="GIH11378.1"/>
    <property type="molecule type" value="Genomic_DNA"/>
</dbReference>
<dbReference type="InterPro" id="IPR036388">
    <property type="entry name" value="WH-like_DNA-bd_sf"/>
</dbReference>
<dbReference type="InterPro" id="IPR001845">
    <property type="entry name" value="HTH_ArsR_DNA-bd_dom"/>
</dbReference>
<evidence type="ECO:0000256" key="3">
    <source>
        <dbReference type="ARBA" id="ARBA00023163"/>
    </source>
</evidence>
<dbReference type="AlphaFoldDB" id="A0A8J3QL29"/>
<accession>A0A8J3QL29</accession>
<dbReference type="PANTHER" id="PTHR33154:SF15">
    <property type="entry name" value="REGULATORY PROTEIN ARSR"/>
    <property type="match status" value="1"/>
</dbReference>
<dbReference type="InterPro" id="IPR011991">
    <property type="entry name" value="ArsR-like_HTH"/>
</dbReference>
<keyword evidence="1" id="KW-0805">Transcription regulation</keyword>
<protein>
    <submittedName>
        <fullName evidence="5">Transcriptional regulator</fullName>
    </submittedName>
</protein>
<evidence type="ECO:0000259" key="4">
    <source>
        <dbReference type="SMART" id="SM00418"/>
    </source>
</evidence>
<dbReference type="Proteomes" id="UP000612899">
    <property type="component" value="Unassembled WGS sequence"/>
</dbReference>
<evidence type="ECO:0000313" key="5">
    <source>
        <dbReference type="EMBL" id="GIH11378.1"/>
    </source>
</evidence>
<gene>
    <name evidence="5" type="ORF">Rhe02_94450</name>
</gene>
<dbReference type="Pfam" id="PF12840">
    <property type="entry name" value="HTH_20"/>
    <property type="match status" value="1"/>
</dbReference>
<dbReference type="SMART" id="SM00418">
    <property type="entry name" value="HTH_ARSR"/>
    <property type="match status" value="1"/>
</dbReference>
<dbReference type="GO" id="GO:0003700">
    <property type="term" value="F:DNA-binding transcription factor activity"/>
    <property type="evidence" value="ECO:0007669"/>
    <property type="project" value="InterPro"/>
</dbReference>
<dbReference type="PANTHER" id="PTHR33154">
    <property type="entry name" value="TRANSCRIPTIONAL REGULATOR, ARSR FAMILY"/>
    <property type="match status" value="1"/>
</dbReference>
<sequence>MAQQNTRKITDSGTLAALAHPLRRRLLDILRVDGPATASSLAEKTDQAIANVSHHLRVLGTSNLIEEAPELARDKRERWWRMPTGSLRWSTSDFDDDPAGQVIAETLQQMLLDQHIKILRDWYGKDRDEQGEWVNGAFSSDKWLRLTPQELFELSEQVGELFQRWGRREIPDDGQQREPVLVFAYGMPAKP</sequence>
<dbReference type="InterPro" id="IPR051081">
    <property type="entry name" value="HTH_MetalResp_TranReg"/>
</dbReference>
<keyword evidence="2" id="KW-0238">DNA-binding</keyword>
<organism evidence="5 6">
    <name type="scientific">Rhizocola hellebori</name>
    <dbReference type="NCBI Taxonomy" id="1392758"/>
    <lineage>
        <taxon>Bacteria</taxon>
        <taxon>Bacillati</taxon>
        <taxon>Actinomycetota</taxon>
        <taxon>Actinomycetes</taxon>
        <taxon>Micromonosporales</taxon>
        <taxon>Micromonosporaceae</taxon>
        <taxon>Rhizocola</taxon>
    </lineage>
</organism>